<evidence type="ECO:0000256" key="5">
    <source>
        <dbReference type="ARBA" id="ARBA00022490"/>
    </source>
</evidence>
<keyword evidence="9" id="KW-1185">Reference proteome</keyword>
<accession>A0A9N9C6C8</accession>
<dbReference type="PANTHER" id="PTHR21422:SF9">
    <property type="entry name" value="RAB3 GTPASE-ACTIVATING PROTEIN CATALYTIC SUBUNIT"/>
    <property type="match status" value="1"/>
</dbReference>
<reference evidence="8" key="1">
    <citation type="submission" date="2021-06" db="EMBL/GenBank/DDBJ databases">
        <authorList>
            <person name="Kallberg Y."/>
            <person name="Tangrot J."/>
            <person name="Rosling A."/>
        </authorList>
    </citation>
    <scope>NUCLEOTIDE SEQUENCE</scope>
    <source>
        <strain evidence="8">BR232B</strain>
    </source>
</reference>
<comment type="caution">
    <text evidence="8">The sequence shown here is derived from an EMBL/GenBank/DDBJ whole genome shotgun (WGS) entry which is preliminary data.</text>
</comment>
<comment type="subcellular location">
    <subcellularLocation>
        <location evidence="1">Cytoplasm</location>
    </subcellularLocation>
</comment>
<dbReference type="EMBL" id="CAJVPI010001039">
    <property type="protein sequence ID" value="CAG8590769.1"/>
    <property type="molecule type" value="Genomic_DNA"/>
</dbReference>
<evidence type="ECO:0000256" key="6">
    <source>
        <dbReference type="SAM" id="MobiDB-lite"/>
    </source>
</evidence>
<evidence type="ECO:0000256" key="1">
    <source>
        <dbReference type="ARBA" id="ARBA00004496"/>
    </source>
</evidence>
<keyword evidence="4" id="KW-0343">GTPase activation</keyword>
<feature type="region of interest" description="Disordered" evidence="6">
    <location>
        <begin position="643"/>
        <end position="663"/>
    </location>
</feature>
<dbReference type="Proteomes" id="UP000789739">
    <property type="component" value="Unassembled WGS sequence"/>
</dbReference>
<evidence type="ECO:0000313" key="9">
    <source>
        <dbReference type="Proteomes" id="UP000789739"/>
    </source>
</evidence>
<dbReference type="PANTHER" id="PTHR21422">
    <property type="entry name" value="RAB3 GTPASE-ACTIVATING PROTEIN CATALYTIC SUBUNIT"/>
    <property type="match status" value="1"/>
</dbReference>
<evidence type="ECO:0000256" key="4">
    <source>
        <dbReference type="ARBA" id="ARBA00022468"/>
    </source>
</evidence>
<feature type="compositionally biased region" description="Polar residues" evidence="6">
    <location>
        <begin position="812"/>
        <end position="832"/>
    </location>
</feature>
<dbReference type="OrthoDB" id="17346at2759"/>
<gene>
    <name evidence="8" type="ORF">PBRASI_LOCUS7112</name>
</gene>
<proteinExistence type="inferred from homology"/>
<organism evidence="8 9">
    <name type="scientific">Paraglomus brasilianum</name>
    <dbReference type="NCBI Taxonomy" id="144538"/>
    <lineage>
        <taxon>Eukaryota</taxon>
        <taxon>Fungi</taxon>
        <taxon>Fungi incertae sedis</taxon>
        <taxon>Mucoromycota</taxon>
        <taxon>Glomeromycotina</taxon>
        <taxon>Glomeromycetes</taxon>
        <taxon>Paraglomerales</taxon>
        <taxon>Paraglomeraceae</taxon>
        <taxon>Paraglomus</taxon>
    </lineage>
</organism>
<evidence type="ECO:0000259" key="7">
    <source>
        <dbReference type="Pfam" id="PF13890"/>
    </source>
</evidence>
<evidence type="ECO:0000256" key="2">
    <source>
        <dbReference type="ARBA" id="ARBA00008856"/>
    </source>
</evidence>
<dbReference type="AlphaFoldDB" id="A0A9N9C6C8"/>
<comment type="similarity">
    <text evidence="2">Belongs to the Rab3-GAP catalytic subunit family.</text>
</comment>
<dbReference type="InterPro" id="IPR026147">
    <property type="entry name" value="Rab3GAP1_conserved"/>
</dbReference>
<sequence>MMFNTRRAGPSSGLQVSSMDEERFEIVEYTSTSYWDRFVTMVEEVLRAWEVSDGSFGIFDDSKLHLLREIDFKVIDPYIRKETIILDDNSYTLSYHCHPGSKWLDENTASRESSEYTSANQPCKTPEFLPLSLPTCSLGAQIEFHNLHRWTGWRHLLVITPTTRSDIYNTSSIDRSTTERVLESFVIAFKNIKCNLPVFVPTGQLSNSLYEGHLCLFPQDLSNEQFMKFRFHMLQVRDVQPAHTHLSGLTSLFSEKLKLHQRLHEERENESENTIPKLKINVSALFTYELVNLDDEDWRRLGEDCDTISSRSNAAFDEDLFLDGFEQADVASYATGNVDYQETSQNAGYTRTTTCLFKLPFGPVKDPLISLTLTVLFPSAPHEAYTDDDVYTEMDAVRAPIWSLTCKFATEETPYAQLANILQEAIQSWLRDTSNTVSASMPIYHRLPRPDFVRNNKFNGAKKSFAEQQEPQGSVALTIVDMVDIDNVMHALFDPYRNSGLAPETATEPTILPNGITFMNATTLDLNFRHGTIVPSKSLLWNLLEYLLESVSPATNSHSSLMGSLKIIWNEVLKRIKQCWERRETIPNVDIYRMLDNVERNGLHKSSTEHNDRKRIGIDLRFNIVHQKLCMINCCIERLPKTQRDGTPLSTSSHSLRQRIPSSSSLNSSFTNILNPKIPSSENVSKTFESENVDAVLINSFNSISTDDLPSIDPSASVILVGNNSDIFSNSASVTSSPSSAVFPVPSRMDKHANPTQSPTINDLIFIEKEMINDVEVTGALDYQNNRSAAQLQLTNSSPAIGNGNGNGNGNAFSPTPSSFSEHSDPNPNSLLTDSFVQLSYSSSSESIPGFDCGYGSSKPGSNGSISINENSSEVIDEHAREGHLYMLSGVCLQKTGEPVWIPETQEAGLLTEDMVREQEEFLANLGCSESASRKRAEIQSSCLKSDMEAFKAANPHATLEDFVRWHSPRDWIPDGGDDPDKGRLSPRMLKEGNFWQNLWERARRVPVSRQKPLFDHLDEGEKALKYLEEILIDDLFVQLLPTMFLIAYDTLASHSIAREIRPVTLGLAELAQALTRFSWTETELQNTACANIIAKFRENEKLMGKAISLLRKLPKQFHLVERIITEAETQVRDGKEREAVYDLFASGVKNSSFPHPTTREFILRATTTDSISISPRMYVLINMNGMRMSIVDKVEDSDEQSQKWEAS</sequence>
<feature type="region of interest" description="Disordered" evidence="6">
    <location>
        <begin position="796"/>
        <end position="832"/>
    </location>
</feature>
<keyword evidence="5" id="KW-0963">Cytoplasm</keyword>
<protein>
    <recommendedName>
        <fullName evidence="3">Rab3 GTPase-activating protein catalytic subunit</fullName>
    </recommendedName>
</protein>
<feature type="domain" description="Rab3GAP catalytic subunit conserved" evidence="7">
    <location>
        <begin position="878"/>
        <end position="1029"/>
    </location>
</feature>
<dbReference type="Pfam" id="PF13890">
    <property type="entry name" value="Rab3-GTPase_cat"/>
    <property type="match status" value="1"/>
</dbReference>
<dbReference type="GO" id="GO:0005737">
    <property type="term" value="C:cytoplasm"/>
    <property type="evidence" value="ECO:0007669"/>
    <property type="project" value="UniProtKB-SubCell"/>
</dbReference>
<dbReference type="GO" id="GO:0005096">
    <property type="term" value="F:GTPase activator activity"/>
    <property type="evidence" value="ECO:0007669"/>
    <property type="project" value="UniProtKB-KW"/>
</dbReference>
<evidence type="ECO:0000256" key="3">
    <source>
        <dbReference type="ARBA" id="ARBA00015817"/>
    </source>
</evidence>
<dbReference type="InterPro" id="IPR045700">
    <property type="entry name" value="Rab3GAP1"/>
</dbReference>
<name>A0A9N9C6C8_9GLOM</name>
<evidence type="ECO:0000313" key="8">
    <source>
        <dbReference type="EMBL" id="CAG8590769.1"/>
    </source>
</evidence>